<name>A0A4R2Q703_9RHOB</name>
<comment type="caution">
    <text evidence="2">The sequence shown here is derived from an EMBL/GenBank/DDBJ whole genome shotgun (WGS) entry which is preliminary data.</text>
</comment>
<dbReference type="Gene3D" id="2.40.30.170">
    <property type="match status" value="1"/>
</dbReference>
<dbReference type="Proteomes" id="UP000294835">
    <property type="component" value="Unassembled WGS sequence"/>
</dbReference>
<accession>A0A4R2Q703</accession>
<proteinExistence type="predicted"/>
<reference evidence="2 3" key="1">
    <citation type="submission" date="2019-03" db="EMBL/GenBank/DDBJ databases">
        <title>Genomic Encyclopedia of Type Strains, Phase IV (KMG-IV): sequencing the most valuable type-strain genomes for metagenomic binning, comparative biology and taxonomic classification.</title>
        <authorList>
            <person name="Goeker M."/>
        </authorList>
    </citation>
    <scope>NUCLEOTIDE SEQUENCE [LARGE SCALE GENOMIC DNA]</scope>
    <source>
        <strain evidence="2 3">DSM 18063</strain>
    </source>
</reference>
<dbReference type="Gene3D" id="2.40.420.20">
    <property type="match status" value="1"/>
</dbReference>
<feature type="coiled-coil region" evidence="1">
    <location>
        <begin position="199"/>
        <end position="233"/>
    </location>
</feature>
<dbReference type="GO" id="GO:1990281">
    <property type="term" value="C:efflux pump complex"/>
    <property type="evidence" value="ECO:0007669"/>
    <property type="project" value="TreeGrafter"/>
</dbReference>
<dbReference type="Gene3D" id="2.40.50.100">
    <property type="match status" value="1"/>
</dbReference>
<dbReference type="EMBL" id="SLXP01000001">
    <property type="protein sequence ID" value="TCP44497.1"/>
    <property type="molecule type" value="Genomic_DNA"/>
</dbReference>
<feature type="coiled-coil region" evidence="1">
    <location>
        <begin position="119"/>
        <end position="153"/>
    </location>
</feature>
<evidence type="ECO:0000313" key="3">
    <source>
        <dbReference type="Proteomes" id="UP000294835"/>
    </source>
</evidence>
<evidence type="ECO:0000313" key="2">
    <source>
        <dbReference type="EMBL" id="TCP44497.1"/>
    </source>
</evidence>
<protein>
    <submittedName>
        <fullName evidence="2">HlyD family secretion protein</fullName>
    </submittedName>
</protein>
<keyword evidence="3" id="KW-1185">Reference proteome</keyword>
<dbReference type="AlphaFoldDB" id="A0A4R2Q703"/>
<gene>
    <name evidence="2" type="ORF">EV662_101591</name>
</gene>
<dbReference type="SUPFAM" id="SSF111369">
    <property type="entry name" value="HlyD-like secretion proteins"/>
    <property type="match status" value="1"/>
</dbReference>
<keyword evidence="1" id="KW-0175">Coiled coil</keyword>
<dbReference type="OrthoDB" id="7626141at2"/>
<evidence type="ECO:0000256" key="1">
    <source>
        <dbReference type="SAM" id="Coils"/>
    </source>
</evidence>
<organism evidence="2 3">
    <name type="scientific">Rhodovulum marinum</name>
    <dbReference type="NCBI Taxonomy" id="320662"/>
    <lineage>
        <taxon>Bacteria</taxon>
        <taxon>Pseudomonadati</taxon>
        <taxon>Pseudomonadota</taxon>
        <taxon>Alphaproteobacteria</taxon>
        <taxon>Rhodobacterales</taxon>
        <taxon>Paracoccaceae</taxon>
        <taxon>Rhodovulum</taxon>
    </lineage>
</organism>
<dbReference type="RefSeq" id="WP_132460616.1">
    <property type="nucleotide sequence ID" value="NZ_SLXP01000001.1"/>
</dbReference>
<sequence length="487" mass="52153">MRFLRRSLVGLFLIAVTVGLLAYAGYSVSSAIQARLNDSPAQRPARERVFAVNVATLTPQTITPVLTAFGEVRSRRTLELRAEAGGRVVALHPAFEEGGHVAAGDLILRVDPATAQWALDVARTDLAEADADLGDAERTLDLAREELAATEDQARLRELALARQEDLRARGVGTDAAVEDAALAASAAKQAVVARRQSVAQAEAALATARTALERARIRLEEAERDLADTELRAAFSGTLSDVTLVEGGLVTANERVADLIDPDALEVSFRVSTAQYSRLLDDRGQLRPAQVTALLDVFGADLQATGRLTRESGAVAEGQVGRLLYASLDTAPGFRPGDFVTVRLEEPPLDRVARLPATALNAAGQVLVLAEGDRLEAHAVELLRRQGDDVIIRAPGLYGREVVAERSPLLGAGIKVRPLRPAEGAGAIPDEPEMVELTPERRAALIAFVEGNPMMPQEAKARVKAQLEQEKVPARMVERIESRMGG</sequence>
<dbReference type="PANTHER" id="PTHR30469">
    <property type="entry name" value="MULTIDRUG RESISTANCE PROTEIN MDTA"/>
    <property type="match status" value="1"/>
</dbReference>
<dbReference type="PANTHER" id="PTHR30469:SF38">
    <property type="entry name" value="HLYD FAMILY SECRETION PROTEIN"/>
    <property type="match status" value="1"/>
</dbReference>
<dbReference type="Gene3D" id="1.10.287.470">
    <property type="entry name" value="Helix hairpin bin"/>
    <property type="match status" value="1"/>
</dbReference>
<dbReference type="GO" id="GO:0015562">
    <property type="term" value="F:efflux transmembrane transporter activity"/>
    <property type="evidence" value="ECO:0007669"/>
    <property type="project" value="TreeGrafter"/>
</dbReference>